<keyword evidence="4" id="KW-0221">Differentiation</keyword>
<dbReference type="CDD" id="cd00130">
    <property type="entry name" value="PAS"/>
    <property type="match status" value="2"/>
</dbReference>
<dbReference type="SMART" id="SM00091">
    <property type="entry name" value="PAS"/>
    <property type="match status" value="2"/>
</dbReference>
<reference evidence="15" key="1">
    <citation type="submission" date="2025-08" db="UniProtKB">
        <authorList>
            <consortium name="Ensembl"/>
        </authorList>
    </citation>
    <scope>IDENTIFICATION</scope>
</reference>
<dbReference type="InterPro" id="IPR013767">
    <property type="entry name" value="PAS_fold"/>
</dbReference>
<evidence type="ECO:0000256" key="10">
    <source>
        <dbReference type="ARBA" id="ARBA00037499"/>
    </source>
</evidence>
<proteinExistence type="predicted"/>
<dbReference type="PRINTS" id="PR00785">
    <property type="entry name" value="NCTRNSLOCATR"/>
</dbReference>
<dbReference type="GeneTree" id="ENSGT00940000156143"/>
<evidence type="ECO:0000313" key="16">
    <source>
        <dbReference type="Proteomes" id="UP000694568"/>
    </source>
</evidence>
<feature type="region of interest" description="Disordered" evidence="11">
    <location>
        <begin position="614"/>
        <end position="637"/>
    </location>
</feature>
<dbReference type="PANTHER" id="PTHR23043:SF22">
    <property type="entry name" value="SINGLE-MINDED HOMOLOG 1"/>
    <property type="match status" value="1"/>
</dbReference>
<dbReference type="PROSITE" id="PS50888">
    <property type="entry name" value="BHLH"/>
    <property type="match status" value="1"/>
</dbReference>
<dbReference type="SMART" id="SM00086">
    <property type="entry name" value="PAC"/>
    <property type="match status" value="1"/>
</dbReference>
<evidence type="ECO:0000256" key="9">
    <source>
        <dbReference type="ARBA" id="ARBA00023242"/>
    </source>
</evidence>
<dbReference type="GO" id="GO:0030154">
    <property type="term" value="P:cell differentiation"/>
    <property type="evidence" value="ECO:0007669"/>
    <property type="project" value="UniProtKB-KW"/>
</dbReference>
<keyword evidence="7" id="KW-0238">DNA-binding</keyword>
<keyword evidence="6" id="KW-0805">Transcription regulation</keyword>
<dbReference type="InterPro" id="IPR001067">
    <property type="entry name" value="Nuc_translocat"/>
</dbReference>
<comment type="subcellular location">
    <subcellularLocation>
        <location evidence="1">Nucleus</location>
    </subcellularLocation>
</comment>
<evidence type="ECO:0000256" key="4">
    <source>
        <dbReference type="ARBA" id="ARBA00022782"/>
    </source>
</evidence>
<dbReference type="InterPro" id="IPR013655">
    <property type="entry name" value="PAS_fold_3"/>
</dbReference>
<reference evidence="15" key="2">
    <citation type="submission" date="2025-09" db="UniProtKB">
        <authorList>
            <consortium name="Ensembl"/>
        </authorList>
    </citation>
    <scope>IDENTIFICATION</scope>
</reference>
<evidence type="ECO:0000259" key="14">
    <source>
        <dbReference type="PROSITE" id="PS51302"/>
    </source>
</evidence>
<evidence type="ECO:0000256" key="5">
    <source>
        <dbReference type="ARBA" id="ARBA00022902"/>
    </source>
</evidence>
<dbReference type="FunFam" id="3.30.450.20:FF:000017">
    <property type="entry name" value="SIM bHLH transcription factor 2"/>
    <property type="match status" value="1"/>
</dbReference>
<keyword evidence="5" id="KW-0524">Neurogenesis</keyword>
<dbReference type="InterPro" id="IPR010578">
    <property type="entry name" value="SIM_C"/>
</dbReference>
<dbReference type="AlphaFoldDB" id="A0A8C9XKM2"/>
<dbReference type="SMART" id="SM00353">
    <property type="entry name" value="HLH"/>
    <property type="match status" value="1"/>
</dbReference>
<dbReference type="GO" id="GO:0007399">
    <property type="term" value="P:nervous system development"/>
    <property type="evidence" value="ECO:0007669"/>
    <property type="project" value="UniProtKB-KW"/>
</dbReference>
<dbReference type="PANTHER" id="PTHR23043">
    <property type="entry name" value="HYPOXIA-INDUCIBLE FACTOR 1 ALPHA"/>
    <property type="match status" value="1"/>
</dbReference>
<dbReference type="Proteomes" id="UP000694568">
    <property type="component" value="Unplaced"/>
</dbReference>
<keyword evidence="8" id="KW-0804">Transcription</keyword>
<dbReference type="InterPro" id="IPR035965">
    <property type="entry name" value="PAS-like_dom_sf"/>
</dbReference>
<evidence type="ECO:0000256" key="11">
    <source>
        <dbReference type="SAM" id="MobiDB-lite"/>
    </source>
</evidence>
<feature type="compositionally biased region" description="Basic and acidic residues" evidence="11">
    <location>
        <begin position="536"/>
        <end position="548"/>
    </location>
</feature>
<dbReference type="Pfam" id="PF08447">
    <property type="entry name" value="PAS_3"/>
    <property type="match status" value="1"/>
</dbReference>
<evidence type="ECO:0000259" key="13">
    <source>
        <dbReference type="PROSITE" id="PS50888"/>
    </source>
</evidence>
<dbReference type="GO" id="GO:0005634">
    <property type="term" value="C:nucleus"/>
    <property type="evidence" value="ECO:0007669"/>
    <property type="project" value="UniProtKB-SubCell"/>
</dbReference>
<dbReference type="Pfam" id="PF00989">
    <property type="entry name" value="PAS"/>
    <property type="match status" value="1"/>
</dbReference>
<feature type="compositionally biased region" description="Low complexity" evidence="11">
    <location>
        <begin position="620"/>
        <end position="637"/>
    </location>
</feature>
<feature type="region of interest" description="Disordered" evidence="11">
    <location>
        <begin position="516"/>
        <end position="548"/>
    </location>
</feature>
<dbReference type="SUPFAM" id="SSF47459">
    <property type="entry name" value="HLH, helix-loop-helix DNA-binding domain"/>
    <property type="match status" value="1"/>
</dbReference>
<accession>A0A8C9XKM2</accession>
<dbReference type="Pfam" id="PF06621">
    <property type="entry name" value="SIM_C"/>
    <property type="match status" value="1"/>
</dbReference>
<feature type="domain" description="BHLH" evidence="13">
    <location>
        <begin position="1"/>
        <end position="53"/>
    </location>
</feature>
<dbReference type="InterPro" id="IPR011598">
    <property type="entry name" value="bHLH_dom"/>
</dbReference>
<dbReference type="Ensembl" id="ENSSLUT00000012695.1">
    <property type="protein sequence ID" value="ENSSLUP00000012280.1"/>
    <property type="gene ID" value="ENSSLUG00000005789.1"/>
</dbReference>
<evidence type="ECO:0000256" key="1">
    <source>
        <dbReference type="ARBA" id="ARBA00004123"/>
    </source>
</evidence>
<feature type="domain" description="Single-minded C-terminal" evidence="14">
    <location>
        <begin position="336"/>
        <end position="713"/>
    </location>
</feature>
<evidence type="ECO:0000256" key="7">
    <source>
        <dbReference type="ARBA" id="ARBA00023125"/>
    </source>
</evidence>
<dbReference type="GO" id="GO:0046983">
    <property type="term" value="F:protein dimerization activity"/>
    <property type="evidence" value="ECO:0007669"/>
    <property type="project" value="InterPro"/>
</dbReference>
<evidence type="ECO:0000313" key="15">
    <source>
        <dbReference type="Ensembl" id="ENSSLUP00000012280.1"/>
    </source>
</evidence>
<dbReference type="InterPro" id="IPR000014">
    <property type="entry name" value="PAS"/>
</dbReference>
<organism evidence="15 16">
    <name type="scientific">Sander lucioperca</name>
    <name type="common">Pike-perch</name>
    <name type="synonym">Perca lucioperca</name>
    <dbReference type="NCBI Taxonomy" id="283035"/>
    <lineage>
        <taxon>Eukaryota</taxon>
        <taxon>Metazoa</taxon>
        <taxon>Chordata</taxon>
        <taxon>Craniata</taxon>
        <taxon>Vertebrata</taxon>
        <taxon>Euteleostomi</taxon>
        <taxon>Actinopterygii</taxon>
        <taxon>Neopterygii</taxon>
        <taxon>Teleostei</taxon>
        <taxon>Neoteleostei</taxon>
        <taxon>Acanthomorphata</taxon>
        <taxon>Eupercaria</taxon>
        <taxon>Perciformes</taxon>
        <taxon>Percoidei</taxon>
        <taxon>Percidae</taxon>
        <taxon>Luciopercinae</taxon>
        <taxon>Sander</taxon>
    </lineage>
</organism>
<evidence type="ECO:0000256" key="6">
    <source>
        <dbReference type="ARBA" id="ARBA00023015"/>
    </source>
</evidence>
<dbReference type="SUPFAM" id="SSF55785">
    <property type="entry name" value="PYP-like sensor domain (PAS domain)"/>
    <property type="match status" value="2"/>
</dbReference>
<keyword evidence="9" id="KW-0539">Nucleus</keyword>
<comment type="function">
    <text evidence="10">Transcriptional factor that may have pleiotropic effects during embryogenesis and in the adult.</text>
</comment>
<dbReference type="GO" id="GO:0000981">
    <property type="term" value="F:DNA-binding transcription factor activity, RNA polymerase II-specific"/>
    <property type="evidence" value="ECO:0007669"/>
    <property type="project" value="TreeGrafter"/>
</dbReference>
<dbReference type="InterPro" id="IPR001610">
    <property type="entry name" value="PAC"/>
</dbReference>
<name>A0A8C9XKM2_SANLU</name>
<sequence length="713" mass="79291">MKEKSKTAARTRREKENSEFYELAKMLPLPSAITSQLDKASIIRLTTSYLKMRIVFPQGLGEAWGHTSRTRSLDNIGRELGSHLLQTLDGFIFVVAPDGKIMYISETASVHLGLSQVELTGNSIYEYVHPADHDEMTAVLTPHQPYHSHFVQEYEAERSFFLRMKCVLAKRNAGLTSGGYKVIHCSGYLKIRQYSLDMSPFEGCYQNVGLVAVGHSLPPSAVTEIKLHSNMFMFRASLDMKLIFLDSRVAELTGYEPQDLIEKTLYHHVHSCDIFHLRCAHHLLLVKGQVTTKYYRFLAKHGGWVWVQSYATIVHNSRSSRPHCIVSVNYVLTDTEYKGMQLSLDQMSPTKPAFPYADSHSEDRKSTKSRLTQAKAKARVSPYPQFSAFNPERSESDQDSQWGGSPLTDSASPQLLDPGEAAEASCAYRLYPDSGSLCYGLGLSEDDLPHAQTHPHTTTCDRVRCQSGRYFLGTPQSGREVWWDATRSVLSLPKSSTDNSEGYEITSYHGAIHGRGHWDEDSVVSSPDGGGSTSDSGERYHGDHFRATPREPSKMETLIRATQQMIKEEESRLQQHKAPLDVSGLAKAHSPCFTSSLSHHSQLTMPSVVCRGPGAPSIDLPSEPSLSRLSSPSSDGIPSPLLYQAQERQSLDRQAAYALTGYSLEHLYDPENLRSYSGLACGGVQYDVASHMRMQAEQMQGHKATSVIITNGS</sequence>
<evidence type="ECO:0000256" key="8">
    <source>
        <dbReference type="ARBA" id="ARBA00023163"/>
    </source>
</evidence>
<dbReference type="FunFam" id="3.30.450.20:FF:000047">
    <property type="entry name" value="SIM bHLH transcription factor 2"/>
    <property type="match status" value="1"/>
</dbReference>
<evidence type="ECO:0000259" key="12">
    <source>
        <dbReference type="PROSITE" id="PS50112"/>
    </source>
</evidence>
<dbReference type="PROSITE" id="PS51302">
    <property type="entry name" value="SIM_C"/>
    <property type="match status" value="1"/>
</dbReference>
<protein>
    <submittedName>
        <fullName evidence="15">SIM bHLH transcription factor 1</fullName>
    </submittedName>
</protein>
<feature type="domain" description="PAS" evidence="12">
    <location>
        <begin position="233"/>
        <end position="288"/>
    </location>
</feature>
<dbReference type="Pfam" id="PF23171">
    <property type="entry name" value="bHLH_HIF1A"/>
    <property type="match status" value="1"/>
</dbReference>
<gene>
    <name evidence="15" type="primary">LOC116066498</name>
</gene>
<dbReference type="GO" id="GO:0005737">
    <property type="term" value="C:cytoplasm"/>
    <property type="evidence" value="ECO:0007669"/>
    <property type="project" value="InterPro"/>
</dbReference>
<evidence type="ECO:0000256" key="3">
    <source>
        <dbReference type="ARBA" id="ARBA00022737"/>
    </source>
</evidence>
<keyword evidence="2" id="KW-0217">Developmental protein</keyword>
<dbReference type="PROSITE" id="PS50112">
    <property type="entry name" value="PAS"/>
    <property type="match status" value="2"/>
</dbReference>
<dbReference type="InterPro" id="IPR036638">
    <property type="entry name" value="HLH_DNA-bd_sf"/>
</dbReference>
<dbReference type="CDD" id="cd19738">
    <property type="entry name" value="bHLH-PAS_SIM1"/>
    <property type="match status" value="1"/>
</dbReference>
<feature type="compositionally biased region" description="Polar residues" evidence="11">
    <location>
        <begin position="399"/>
        <end position="413"/>
    </location>
</feature>
<keyword evidence="16" id="KW-1185">Reference proteome</keyword>
<feature type="region of interest" description="Disordered" evidence="11">
    <location>
        <begin position="346"/>
        <end position="416"/>
    </location>
</feature>
<keyword evidence="3" id="KW-0677">Repeat</keyword>
<dbReference type="Gene3D" id="3.30.450.20">
    <property type="entry name" value="PAS domain"/>
    <property type="match status" value="2"/>
</dbReference>
<dbReference type="Gene3D" id="4.10.280.10">
    <property type="entry name" value="Helix-loop-helix DNA-binding domain"/>
    <property type="match status" value="1"/>
</dbReference>
<dbReference type="FunFam" id="4.10.280.10:FF:000007">
    <property type="entry name" value="single-minded homolog 1 isoform X1"/>
    <property type="match status" value="1"/>
</dbReference>
<evidence type="ECO:0000256" key="2">
    <source>
        <dbReference type="ARBA" id="ARBA00022473"/>
    </source>
</evidence>
<dbReference type="GO" id="GO:0000977">
    <property type="term" value="F:RNA polymerase II transcription regulatory region sequence-specific DNA binding"/>
    <property type="evidence" value="ECO:0007669"/>
    <property type="project" value="TreeGrafter"/>
</dbReference>
<dbReference type="GO" id="GO:0005667">
    <property type="term" value="C:transcription regulator complex"/>
    <property type="evidence" value="ECO:0007669"/>
    <property type="project" value="InterPro"/>
</dbReference>
<feature type="domain" description="PAS" evidence="12">
    <location>
        <begin position="77"/>
        <end position="140"/>
    </location>
</feature>